<feature type="region of interest" description="Disordered" evidence="1">
    <location>
        <begin position="70"/>
        <end position="175"/>
    </location>
</feature>
<sequence length="175" mass="18956">MSQGNSPTPIAQTHHTPLTTQGIEPSLRFPTRDYLQKPFNKPDHQKWCRELGLTKVWVTKDELIKIILQKCQSKPRAPDEEDPAPPPGGIRPAPTSLGHSWQIPPSSGDPETVPTPFGNSPSTSRPPNDPETATTLSGLLPSGWCEITLTPSNVSESPSPPTDNPETDPTPSDDS</sequence>
<name>A0AAE1GB08_PETCI</name>
<organism evidence="2 3">
    <name type="scientific">Petrolisthes cinctipes</name>
    <name type="common">Flat porcelain crab</name>
    <dbReference type="NCBI Taxonomy" id="88211"/>
    <lineage>
        <taxon>Eukaryota</taxon>
        <taxon>Metazoa</taxon>
        <taxon>Ecdysozoa</taxon>
        <taxon>Arthropoda</taxon>
        <taxon>Crustacea</taxon>
        <taxon>Multicrustacea</taxon>
        <taxon>Malacostraca</taxon>
        <taxon>Eumalacostraca</taxon>
        <taxon>Eucarida</taxon>
        <taxon>Decapoda</taxon>
        <taxon>Pleocyemata</taxon>
        <taxon>Anomura</taxon>
        <taxon>Galatheoidea</taxon>
        <taxon>Porcellanidae</taxon>
        <taxon>Petrolisthes</taxon>
    </lineage>
</organism>
<protein>
    <submittedName>
        <fullName evidence="2">Uncharacterized protein</fullName>
    </submittedName>
</protein>
<reference evidence="2" key="1">
    <citation type="submission" date="2023-10" db="EMBL/GenBank/DDBJ databases">
        <title>Genome assemblies of two species of porcelain crab, Petrolisthes cinctipes and Petrolisthes manimaculis (Anomura: Porcellanidae).</title>
        <authorList>
            <person name="Angst P."/>
        </authorList>
    </citation>
    <scope>NUCLEOTIDE SEQUENCE</scope>
    <source>
        <strain evidence="2">PB745_01</strain>
        <tissue evidence="2">Gill</tissue>
    </source>
</reference>
<proteinExistence type="predicted"/>
<evidence type="ECO:0000313" key="3">
    <source>
        <dbReference type="Proteomes" id="UP001286313"/>
    </source>
</evidence>
<comment type="caution">
    <text evidence="2">The sequence shown here is derived from an EMBL/GenBank/DDBJ whole genome shotgun (WGS) entry which is preliminary data.</text>
</comment>
<feature type="compositionally biased region" description="Polar residues" evidence="1">
    <location>
        <begin position="1"/>
        <end position="23"/>
    </location>
</feature>
<evidence type="ECO:0000256" key="1">
    <source>
        <dbReference type="SAM" id="MobiDB-lite"/>
    </source>
</evidence>
<feature type="region of interest" description="Disordered" evidence="1">
    <location>
        <begin position="1"/>
        <end position="40"/>
    </location>
</feature>
<dbReference type="EMBL" id="JAWQEG010000542">
    <property type="protein sequence ID" value="KAK3888611.1"/>
    <property type="molecule type" value="Genomic_DNA"/>
</dbReference>
<dbReference type="Proteomes" id="UP001286313">
    <property type="component" value="Unassembled WGS sequence"/>
</dbReference>
<feature type="compositionally biased region" description="Polar residues" evidence="1">
    <location>
        <begin position="117"/>
        <end position="137"/>
    </location>
</feature>
<keyword evidence="3" id="KW-1185">Reference proteome</keyword>
<evidence type="ECO:0000313" key="2">
    <source>
        <dbReference type="EMBL" id="KAK3888611.1"/>
    </source>
</evidence>
<accession>A0AAE1GB08</accession>
<dbReference type="AlphaFoldDB" id="A0AAE1GB08"/>
<feature type="compositionally biased region" description="Basic and acidic residues" evidence="1">
    <location>
        <begin position="30"/>
        <end position="40"/>
    </location>
</feature>
<gene>
    <name evidence="2" type="ORF">Pcinc_007337</name>
</gene>